<dbReference type="GO" id="GO:0046872">
    <property type="term" value="F:metal ion binding"/>
    <property type="evidence" value="ECO:0007669"/>
    <property type="project" value="UniProtKB-KW"/>
</dbReference>
<organism evidence="5 6">
    <name type="scientific">Clostridium novyi A str. 4570</name>
    <dbReference type="NCBI Taxonomy" id="1444290"/>
    <lineage>
        <taxon>Bacteria</taxon>
        <taxon>Bacillati</taxon>
        <taxon>Bacillota</taxon>
        <taxon>Clostridia</taxon>
        <taxon>Eubacteriales</taxon>
        <taxon>Clostridiaceae</taxon>
        <taxon>Clostridium</taxon>
    </lineage>
</organism>
<dbReference type="PANTHER" id="PTHR13799:SF14">
    <property type="entry name" value="GTP CYCLOHYDROLASE 1 TYPE 2 HOMOLOG"/>
    <property type="match status" value="1"/>
</dbReference>
<evidence type="ECO:0000256" key="2">
    <source>
        <dbReference type="ARBA" id="ARBA00022112"/>
    </source>
</evidence>
<comment type="caution">
    <text evidence="5">The sequence shown here is derived from an EMBL/GenBank/DDBJ whole genome shotgun (WGS) entry which is preliminary data.</text>
</comment>
<dbReference type="Pfam" id="PF01784">
    <property type="entry name" value="DUF34_NIF3"/>
    <property type="match status" value="1"/>
</dbReference>
<name>A0AA88ZNG0_CLONO</name>
<dbReference type="Proteomes" id="UP000030016">
    <property type="component" value="Unassembled WGS sequence"/>
</dbReference>
<dbReference type="InterPro" id="IPR036069">
    <property type="entry name" value="DUF34/NIF3_sf"/>
</dbReference>
<feature type="binding site" evidence="4">
    <location>
        <position position="234"/>
    </location>
    <ligand>
        <name>a divalent metal cation</name>
        <dbReference type="ChEBI" id="CHEBI:60240"/>
        <label>1</label>
    </ligand>
</feature>
<feature type="binding site" evidence="4">
    <location>
        <position position="67"/>
    </location>
    <ligand>
        <name>a divalent metal cation</name>
        <dbReference type="ChEBI" id="CHEBI:60240"/>
        <label>1</label>
    </ligand>
</feature>
<feature type="binding site" evidence="4">
    <location>
        <position position="66"/>
    </location>
    <ligand>
        <name>a divalent metal cation</name>
        <dbReference type="ChEBI" id="CHEBI:60240"/>
        <label>1</label>
    </ligand>
</feature>
<dbReference type="RefSeq" id="WP_039249492.1">
    <property type="nucleotide sequence ID" value="NZ_JDRX01000008.1"/>
</dbReference>
<evidence type="ECO:0000313" key="6">
    <source>
        <dbReference type="Proteomes" id="UP000030016"/>
    </source>
</evidence>
<proteinExistence type="inferred from homology"/>
<gene>
    <name evidence="5" type="ORF">Z969_05010</name>
</gene>
<dbReference type="AlphaFoldDB" id="A0AA88ZNG0"/>
<dbReference type="Gene3D" id="3.40.1390.30">
    <property type="entry name" value="NIF3 (NGG1p interacting factor 3)-like"/>
    <property type="match status" value="2"/>
</dbReference>
<protein>
    <recommendedName>
        <fullName evidence="2">GTP cyclohydrolase 1 type 2 homolog</fullName>
    </recommendedName>
</protein>
<dbReference type="FunFam" id="3.40.1390.30:FF:000001">
    <property type="entry name" value="GTP cyclohydrolase 1 type 2"/>
    <property type="match status" value="1"/>
</dbReference>
<dbReference type="PANTHER" id="PTHR13799">
    <property type="entry name" value="NGG1 INTERACTING FACTOR 3"/>
    <property type="match status" value="1"/>
</dbReference>
<comment type="similarity">
    <text evidence="1">Belongs to the GTP cyclohydrolase I type 2/NIF3 family.</text>
</comment>
<feature type="binding site" evidence="4">
    <location>
        <position position="105"/>
    </location>
    <ligand>
        <name>a divalent metal cation</name>
        <dbReference type="ChEBI" id="CHEBI:60240"/>
        <label>1</label>
    </ligand>
</feature>
<evidence type="ECO:0000256" key="3">
    <source>
        <dbReference type="ARBA" id="ARBA00022723"/>
    </source>
</evidence>
<dbReference type="SUPFAM" id="SSF102705">
    <property type="entry name" value="NIF3 (NGG1p interacting factor 3)-like"/>
    <property type="match status" value="1"/>
</dbReference>
<dbReference type="NCBIfam" id="TIGR00486">
    <property type="entry name" value="YbgI_SA1388"/>
    <property type="match status" value="1"/>
</dbReference>
<keyword evidence="3 4" id="KW-0479">Metal-binding</keyword>
<evidence type="ECO:0000256" key="1">
    <source>
        <dbReference type="ARBA" id="ARBA00006964"/>
    </source>
</evidence>
<sequence length="271" mass="30307">MSLKVVDFKNIVEEFAPVKLKLSYDNVGLMVGELNNEIGNILVTLDCTLDVIEEAKAKNCNFIFAHHPLLYKKPSSITSETLVGRKILELIKNNISLYSAHTNLDSVKDGINDTVMKLLNIKNCKTIEFSEGKDEDDNVSGLGRVGTLESPITVKEMCNRVKEVLNTPFVRYIGEDSKEIKTIAVINGSGQDYFDRARNMGAECIITGDTTYHVISDYNEDGMVVIDGGHFPTEWIAFKDICVRLQEKIKEAGFENKIIFSEAIKDPYKIG</sequence>
<accession>A0AA88ZNG0</accession>
<dbReference type="EMBL" id="JDRX01000008">
    <property type="protein sequence ID" value="KGN02442.1"/>
    <property type="molecule type" value="Genomic_DNA"/>
</dbReference>
<evidence type="ECO:0000313" key="5">
    <source>
        <dbReference type="EMBL" id="KGN02442.1"/>
    </source>
</evidence>
<dbReference type="GO" id="GO:0005737">
    <property type="term" value="C:cytoplasm"/>
    <property type="evidence" value="ECO:0007669"/>
    <property type="project" value="TreeGrafter"/>
</dbReference>
<dbReference type="InterPro" id="IPR002678">
    <property type="entry name" value="DUF34/NIF3"/>
</dbReference>
<feature type="binding site" evidence="4">
    <location>
        <position position="230"/>
    </location>
    <ligand>
        <name>a divalent metal cation</name>
        <dbReference type="ChEBI" id="CHEBI:60240"/>
        <label>1</label>
    </ligand>
</feature>
<reference evidence="5 6" key="1">
    <citation type="submission" date="2014-01" db="EMBL/GenBank/DDBJ databases">
        <title>Plasmidome dynamics in the species complex Clostridium novyi sensu lato converts strains of independent lineages into distinctly different pathogens.</title>
        <authorList>
            <person name="Skarin H."/>
            <person name="Segerman B."/>
        </authorList>
    </citation>
    <scope>NUCLEOTIDE SEQUENCE [LARGE SCALE GENOMIC DNA]</scope>
    <source>
        <strain evidence="5 6">4570</strain>
    </source>
</reference>
<evidence type="ECO:0000256" key="4">
    <source>
        <dbReference type="PIRSR" id="PIRSR602678-1"/>
    </source>
</evidence>